<evidence type="ECO:0000313" key="1">
    <source>
        <dbReference type="EMBL" id="GBP89570.1"/>
    </source>
</evidence>
<evidence type="ECO:0000313" key="2">
    <source>
        <dbReference type="Proteomes" id="UP000299102"/>
    </source>
</evidence>
<accession>A0A4C1ZNU4</accession>
<dbReference type="AlphaFoldDB" id="A0A4C1ZNU4"/>
<protein>
    <submittedName>
        <fullName evidence="1">Uncharacterized protein</fullName>
    </submittedName>
</protein>
<name>A0A4C1ZNU4_EUMVA</name>
<keyword evidence="2" id="KW-1185">Reference proteome</keyword>
<comment type="caution">
    <text evidence="1">The sequence shown here is derived from an EMBL/GenBank/DDBJ whole genome shotgun (WGS) entry which is preliminary data.</text>
</comment>
<dbReference type="EMBL" id="BGZK01002009">
    <property type="protein sequence ID" value="GBP89570.1"/>
    <property type="molecule type" value="Genomic_DNA"/>
</dbReference>
<reference evidence="1 2" key="1">
    <citation type="journal article" date="2019" name="Commun. Biol.">
        <title>The bagworm genome reveals a unique fibroin gene that provides high tensile strength.</title>
        <authorList>
            <person name="Kono N."/>
            <person name="Nakamura H."/>
            <person name="Ohtoshi R."/>
            <person name="Tomita M."/>
            <person name="Numata K."/>
            <person name="Arakawa K."/>
        </authorList>
    </citation>
    <scope>NUCLEOTIDE SEQUENCE [LARGE SCALE GENOMIC DNA]</scope>
</reference>
<dbReference type="Proteomes" id="UP000299102">
    <property type="component" value="Unassembled WGS sequence"/>
</dbReference>
<sequence length="98" mass="11246">MSRQTIRKEMVIATRGYSQLQRSYQRVAGLLERNRISNEGIELVDKRDRGTGTLTHRKKRNNGSSHFTSVFCQSIECHCTSRTIFVLQPSWLQCGSAQ</sequence>
<proteinExistence type="predicted"/>
<organism evidence="1 2">
    <name type="scientific">Eumeta variegata</name>
    <name type="common">Bagworm moth</name>
    <name type="synonym">Eumeta japonica</name>
    <dbReference type="NCBI Taxonomy" id="151549"/>
    <lineage>
        <taxon>Eukaryota</taxon>
        <taxon>Metazoa</taxon>
        <taxon>Ecdysozoa</taxon>
        <taxon>Arthropoda</taxon>
        <taxon>Hexapoda</taxon>
        <taxon>Insecta</taxon>
        <taxon>Pterygota</taxon>
        <taxon>Neoptera</taxon>
        <taxon>Endopterygota</taxon>
        <taxon>Lepidoptera</taxon>
        <taxon>Glossata</taxon>
        <taxon>Ditrysia</taxon>
        <taxon>Tineoidea</taxon>
        <taxon>Psychidae</taxon>
        <taxon>Oiketicinae</taxon>
        <taxon>Eumeta</taxon>
    </lineage>
</organism>
<gene>
    <name evidence="1" type="ORF">EVAR_100014_1</name>
</gene>